<feature type="compositionally biased region" description="Polar residues" evidence="1">
    <location>
        <begin position="392"/>
        <end position="401"/>
    </location>
</feature>
<proteinExistence type="predicted"/>
<dbReference type="WBParaSite" id="PgR001X_g283_t02">
    <property type="protein sequence ID" value="PgR001X_g283_t02"/>
    <property type="gene ID" value="PgR001X_g283"/>
</dbReference>
<dbReference type="Proteomes" id="UP000887569">
    <property type="component" value="Unplaced"/>
</dbReference>
<accession>A0A915A5Y1</accession>
<feature type="compositionally biased region" description="Polar residues" evidence="1">
    <location>
        <begin position="284"/>
        <end position="308"/>
    </location>
</feature>
<dbReference type="AlphaFoldDB" id="A0A915A5Y1"/>
<reference evidence="3" key="1">
    <citation type="submission" date="2022-11" db="UniProtKB">
        <authorList>
            <consortium name="WormBaseParasite"/>
        </authorList>
    </citation>
    <scope>IDENTIFICATION</scope>
</reference>
<feature type="region of interest" description="Disordered" evidence="1">
    <location>
        <begin position="25"/>
        <end position="93"/>
    </location>
</feature>
<sequence length="401" mass="44245">MEWSEEFLSIKYTLRLKREVDTTIFSTSSKRRSPNSSKLESFHDWRKLSKENVQQQQNSTQQSQSEVKTGTLSSSTPSTFPTSSIVSSSFPESISSSHYGSDGDICAQLLKETDEFIKRIAKRYGTSNHSPTFATPKRCPTRKAESIDSTSFPETLEKQTSTRKTNSKNRQEKDEKVWSSGVDSSLQSSEINKSDLAQNINESSSDTSTPLDWMSPPSPSSQTNQQHDDQDRAALRGKIKTDATQSIQYPTTEIPITERKIPIPKLERNMLQRSARLPTGRELTMSTQGTSAGGTSNKSFSSPNSTEKSSGRDRDRLHKPKKKQKNTVKSTPFSRTSSSSGQSSSIDGSSSVSFSSSMTTTTTSDSSSISSYIDMREAKGLSKEVSTAKVITPNQKGSKKV</sequence>
<evidence type="ECO:0000313" key="3">
    <source>
        <dbReference type="WBParaSite" id="PgR001X_g283_t02"/>
    </source>
</evidence>
<name>A0A915A5Y1_PARUN</name>
<protein>
    <submittedName>
        <fullName evidence="3">Uncharacterized protein</fullName>
    </submittedName>
</protein>
<evidence type="ECO:0000256" key="1">
    <source>
        <dbReference type="SAM" id="MobiDB-lite"/>
    </source>
</evidence>
<feature type="compositionally biased region" description="Basic residues" evidence="1">
    <location>
        <begin position="317"/>
        <end position="326"/>
    </location>
</feature>
<keyword evidence="2" id="KW-1185">Reference proteome</keyword>
<feature type="compositionally biased region" description="Basic and acidic residues" evidence="1">
    <location>
        <begin position="40"/>
        <end position="50"/>
    </location>
</feature>
<feature type="compositionally biased region" description="Polar residues" evidence="1">
    <location>
        <begin position="181"/>
        <end position="210"/>
    </location>
</feature>
<evidence type="ECO:0000313" key="2">
    <source>
        <dbReference type="Proteomes" id="UP000887569"/>
    </source>
</evidence>
<feature type="region of interest" description="Disordered" evidence="1">
    <location>
        <begin position="126"/>
        <end position="231"/>
    </location>
</feature>
<feature type="region of interest" description="Disordered" evidence="1">
    <location>
        <begin position="274"/>
        <end position="401"/>
    </location>
</feature>
<organism evidence="2 3">
    <name type="scientific">Parascaris univalens</name>
    <name type="common">Nematode worm</name>
    <dbReference type="NCBI Taxonomy" id="6257"/>
    <lineage>
        <taxon>Eukaryota</taxon>
        <taxon>Metazoa</taxon>
        <taxon>Ecdysozoa</taxon>
        <taxon>Nematoda</taxon>
        <taxon>Chromadorea</taxon>
        <taxon>Rhabditida</taxon>
        <taxon>Spirurina</taxon>
        <taxon>Ascaridomorpha</taxon>
        <taxon>Ascaridoidea</taxon>
        <taxon>Ascarididae</taxon>
        <taxon>Parascaris</taxon>
    </lineage>
</organism>
<feature type="compositionally biased region" description="Low complexity" evidence="1">
    <location>
        <begin position="73"/>
        <end position="93"/>
    </location>
</feature>
<feature type="compositionally biased region" description="Low complexity" evidence="1">
    <location>
        <begin position="54"/>
        <end position="65"/>
    </location>
</feature>
<feature type="compositionally biased region" description="Polar residues" evidence="1">
    <location>
        <begin position="147"/>
        <end position="164"/>
    </location>
</feature>
<feature type="compositionally biased region" description="Low complexity" evidence="1">
    <location>
        <begin position="330"/>
        <end position="371"/>
    </location>
</feature>